<feature type="compositionally biased region" description="Pro residues" evidence="1">
    <location>
        <begin position="65"/>
        <end position="74"/>
    </location>
</feature>
<reference evidence="2 3" key="1">
    <citation type="submission" date="2018-07" db="EMBL/GenBank/DDBJ databases">
        <title>Halomonas rutogse sp. nov., isolated from Lake TangqianCo on Tibetan Plateau.</title>
        <authorList>
            <person name="Lu H."/>
            <person name="Xing P."/>
            <person name="Wu Q."/>
        </authorList>
    </citation>
    <scope>NUCLEOTIDE SEQUENCE [LARGE SCALE GENOMIC DNA]</scope>
    <source>
        <strain evidence="2 3">TQ8S</strain>
    </source>
</reference>
<feature type="region of interest" description="Disordered" evidence="1">
    <location>
        <begin position="55"/>
        <end position="117"/>
    </location>
</feature>
<keyword evidence="3" id="KW-1185">Reference proteome</keyword>
<dbReference type="EMBL" id="QPIJ01000004">
    <property type="protein sequence ID" value="RCV93232.1"/>
    <property type="molecule type" value="Genomic_DNA"/>
</dbReference>
<name>A0A368UAK0_9GAMM</name>
<evidence type="ECO:0000256" key="1">
    <source>
        <dbReference type="SAM" id="MobiDB-lite"/>
    </source>
</evidence>
<dbReference type="OrthoDB" id="6174215at2"/>
<organism evidence="2 3">
    <name type="scientific">Vreelandella rituensis</name>
    <dbReference type="NCBI Taxonomy" id="2282306"/>
    <lineage>
        <taxon>Bacteria</taxon>
        <taxon>Pseudomonadati</taxon>
        <taxon>Pseudomonadota</taxon>
        <taxon>Gammaproteobacteria</taxon>
        <taxon>Oceanospirillales</taxon>
        <taxon>Halomonadaceae</taxon>
        <taxon>Vreelandella</taxon>
    </lineage>
</organism>
<gene>
    <name evidence="2" type="ORF">DU506_03765</name>
</gene>
<accession>A0A368UAK0</accession>
<evidence type="ECO:0000313" key="2">
    <source>
        <dbReference type="EMBL" id="RCV93232.1"/>
    </source>
</evidence>
<dbReference type="RefSeq" id="WP_114485619.1">
    <property type="nucleotide sequence ID" value="NZ_CBCSHM010000015.1"/>
</dbReference>
<feature type="compositionally biased region" description="Low complexity" evidence="1">
    <location>
        <begin position="75"/>
        <end position="85"/>
    </location>
</feature>
<proteinExistence type="predicted"/>
<protein>
    <submittedName>
        <fullName evidence="2">Uncharacterized protein</fullName>
    </submittedName>
</protein>
<feature type="region of interest" description="Disordered" evidence="1">
    <location>
        <begin position="1"/>
        <end position="32"/>
    </location>
</feature>
<feature type="compositionally biased region" description="Acidic residues" evidence="1">
    <location>
        <begin position="86"/>
        <end position="99"/>
    </location>
</feature>
<comment type="caution">
    <text evidence="2">The sequence shown here is derived from an EMBL/GenBank/DDBJ whole genome shotgun (WGS) entry which is preliminary data.</text>
</comment>
<dbReference type="AlphaFoldDB" id="A0A368UAK0"/>
<dbReference type="Proteomes" id="UP000253204">
    <property type="component" value="Unassembled WGS sequence"/>
</dbReference>
<sequence>MKEKQLERKKTCQDKEKLPMDAERQTATPKGHKKTIRLPFLMMAAFATVLLVAGCGNDDEDIPPVEDPAPPQTAPAPVQEEVAPPQEDDMISPQEEAESSQEPMNDEMNNPEDDEQM</sequence>
<evidence type="ECO:0000313" key="3">
    <source>
        <dbReference type="Proteomes" id="UP000253204"/>
    </source>
</evidence>
<feature type="compositionally biased region" description="Basic and acidic residues" evidence="1">
    <location>
        <begin position="1"/>
        <end position="24"/>
    </location>
</feature>